<protein>
    <submittedName>
        <fullName evidence="6">DUF490 domain-containing protein</fullName>
    </submittedName>
</protein>
<dbReference type="PANTHER" id="PTHR36985:SF1">
    <property type="entry name" value="TRANSLOCATION AND ASSEMBLY MODULE SUBUNIT TAMB"/>
    <property type="match status" value="1"/>
</dbReference>
<dbReference type="PANTHER" id="PTHR36985">
    <property type="entry name" value="TRANSLOCATION AND ASSEMBLY MODULE SUBUNIT TAMB"/>
    <property type="match status" value="1"/>
</dbReference>
<proteinExistence type="predicted"/>
<gene>
    <name evidence="6" type="ORF">GCM10007071_07590</name>
</gene>
<feature type="domain" description="Translocation and assembly module TamB C-terminal" evidence="5">
    <location>
        <begin position="923"/>
        <end position="1245"/>
    </location>
</feature>
<name>A0ABQ3AP65_9GAMM</name>
<accession>A0ABQ3AP65</accession>
<reference evidence="7" key="1">
    <citation type="journal article" date="2019" name="Int. J. Syst. Evol. Microbiol.">
        <title>The Global Catalogue of Microorganisms (GCM) 10K type strain sequencing project: providing services to taxonomists for standard genome sequencing and annotation.</title>
        <authorList>
            <consortium name="The Broad Institute Genomics Platform"/>
            <consortium name="The Broad Institute Genome Sequencing Center for Infectious Disease"/>
            <person name="Wu L."/>
            <person name="Ma J."/>
        </authorList>
    </citation>
    <scope>NUCLEOTIDE SEQUENCE [LARGE SCALE GENOMIC DNA]</scope>
    <source>
        <strain evidence="7">KCTC 22280</strain>
    </source>
</reference>
<comment type="subcellular location">
    <subcellularLocation>
        <location evidence="1">Membrane</location>
        <topology evidence="1">Single-pass membrane protein</topology>
    </subcellularLocation>
</comment>
<keyword evidence="4" id="KW-0472">Membrane</keyword>
<sequence length="1245" mass="132256">MLKSGLKWLLIMLAIILLLVVVLVSAVLLALRSDTGTAWVLDQIPGLETTAASGSLLGEWQAEHLAWQGYGVTLEIASPLIDWSPTCLFRKDLCLDRLEAASLDVTRAGTATAEEDPDGGPMELPDITLPVNIDIRSVQLGPFHYNGTLVWDSLSLEAAGSGSDFHIRQFALGRDDVAVALDGRVETRGDWPLAVNLDLTLPPPYGDHWRVQGDLRGSVRDLRASLASSGYLDGEMEAELEPLDPSLPANIELRSDAFLALETLPQTLTLRNWTLTGQGSLANGYRLNSRARLPGQQGPVDMALSGRVTPKAARDLQLTLTGPSATGDGQAELKAAGDVTWQDGLVAEASVTMGAFPWYSLLPQVEPPPVTIRSLEASGRFAGNEYQASLDMDASGPMGEAGLVTEVDGDLQSVRLTELTMTTGAGQLQGEAEVGFADQLSWQADLTLDSFNPGFWVPRATASINGSVTSQGQLGADGNPDFTANWDLQGQWQEAPLASRGELSAQSGQWQIPEILATIGNNRVAVSGRLQDPLAESGQMQVEATLALPEPGIIVPGLEGEIDATIALNGPIRLPAGNLELSATGVAWQEQIRIAALELDASLDDSQALDASLEASSVLAGGQTVDQVQADLGGTLDDHRLTLSAHHSAAVVDAVLSGAWLTGDAGGRWQGQLASSEVQLTGPQQTWQLQEPAPISYAGQTLTLGAHCWRWQDSTLCAGEQTLLPDTALDLEMSQLPASTLAPLLPENVSWNAMINGTLNMELAEAGPRGSVRLSAGPGNVDVAVEEEQQSLEYDTLTANLNLEPEGATVALRLDGQDVGVLTVDLEVDPNAPDRPTTGSFSLEGFDLAVVGALLDIEDLAGQIGGSGRLEGPLLAPQVYGQLLLSDGRLVDERLPIPIQDLRLQVNFNGSRADLDGSWKSNGTGTGEIGGSLDWTGPPRLTMTLTGNRLPLFLEPYAELAVSPDLEINFVEGELSIAGRIDIPSGRIEVRDLPEQAVAVSDDEVIVGVESEEESPLGLAMDVTVVVGAEEVTFEGFGVTGELEGELQIGNEMDTRGALRMVNGRYAAFGQELQLRRARLVFVGPVGEPYVDIEAIRRVDDVLAGIRLSGPAREPETEIFSEPSMSQNQALSYLVLGRPLQSQGDQTSVSRMALSLGLKQASGLTRGIGETFGIQDLTLEAEGSGEDASVVASGYLTEDLSIRYGVGLFEPVTTVALRYDLGRRVYIEAASGLAASLDIFYNRNF</sequence>
<dbReference type="InterPro" id="IPR007452">
    <property type="entry name" value="TamB_C"/>
</dbReference>
<evidence type="ECO:0000256" key="1">
    <source>
        <dbReference type="ARBA" id="ARBA00004167"/>
    </source>
</evidence>
<dbReference type="EMBL" id="BMXV01000002">
    <property type="protein sequence ID" value="GGY63480.1"/>
    <property type="molecule type" value="Genomic_DNA"/>
</dbReference>
<keyword evidence="7" id="KW-1185">Reference proteome</keyword>
<keyword evidence="3" id="KW-1133">Transmembrane helix</keyword>
<evidence type="ECO:0000313" key="7">
    <source>
        <dbReference type="Proteomes" id="UP000601597"/>
    </source>
</evidence>
<evidence type="ECO:0000256" key="2">
    <source>
        <dbReference type="ARBA" id="ARBA00022692"/>
    </source>
</evidence>
<organism evidence="6 7">
    <name type="scientific">Marinobacter zhanjiangensis</name>
    <dbReference type="NCBI Taxonomy" id="578215"/>
    <lineage>
        <taxon>Bacteria</taxon>
        <taxon>Pseudomonadati</taxon>
        <taxon>Pseudomonadota</taxon>
        <taxon>Gammaproteobacteria</taxon>
        <taxon>Pseudomonadales</taxon>
        <taxon>Marinobacteraceae</taxon>
        <taxon>Marinobacter</taxon>
    </lineage>
</organism>
<comment type="caution">
    <text evidence="6">The sequence shown here is derived from an EMBL/GenBank/DDBJ whole genome shotgun (WGS) entry which is preliminary data.</text>
</comment>
<keyword evidence="2" id="KW-0812">Transmembrane</keyword>
<evidence type="ECO:0000256" key="3">
    <source>
        <dbReference type="ARBA" id="ARBA00022989"/>
    </source>
</evidence>
<evidence type="ECO:0000313" key="6">
    <source>
        <dbReference type="EMBL" id="GGY63480.1"/>
    </source>
</evidence>
<dbReference type="Pfam" id="PF04357">
    <property type="entry name" value="TamB"/>
    <property type="match status" value="1"/>
</dbReference>
<evidence type="ECO:0000256" key="4">
    <source>
        <dbReference type="ARBA" id="ARBA00023136"/>
    </source>
</evidence>
<dbReference type="Proteomes" id="UP000601597">
    <property type="component" value="Unassembled WGS sequence"/>
</dbReference>
<evidence type="ECO:0000259" key="5">
    <source>
        <dbReference type="Pfam" id="PF04357"/>
    </source>
</evidence>